<dbReference type="InterPro" id="IPR050519">
    <property type="entry name" value="Glycosyltransf_28_UgtP"/>
</dbReference>
<dbReference type="EMBL" id="CP060714">
    <property type="protein sequence ID" value="QNN56150.1"/>
    <property type="molecule type" value="Genomic_DNA"/>
</dbReference>
<name>A0A7G9RKM5_9BURK</name>
<proteinExistence type="predicted"/>
<organism evidence="2 3">
    <name type="scientific">Diaphorobacter ruginosibacter</name>
    <dbReference type="NCBI Taxonomy" id="1715720"/>
    <lineage>
        <taxon>Bacteria</taxon>
        <taxon>Pseudomonadati</taxon>
        <taxon>Pseudomonadota</taxon>
        <taxon>Betaproteobacteria</taxon>
        <taxon>Burkholderiales</taxon>
        <taxon>Comamonadaceae</taxon>
        <taxon>Diaphorobacter</taxon>
    </lineage>
</organism>
<dbReference type="Pfam" id="PF04101">
    <property type="entry name" value="Glyco_tran_28_C"/>
    <property type="match status" value="1"/>
</dbReference>
<gene>
    <name evidence="2" type="ORF">H9K76_16440</name>
</gene>
<reference evidence="2 3" key="1">
    <citation type="submission" date="2020-08" db="EMBL/GenBank/DDBJ databases">
        <title>Genome sequence of Diaphorobacter ruginosibacter DSM 27467T.</title>
        <authorList>
            <person name="Hyun D.-W."/>
            <person name="Bae J.-W."/>
        </authorList>
    </citation>
    <scope>NUCLEOTIDE SEQUENCE [LARGE SCALE GENOMIC DNA]</scope>
    <source>
        <strain evidence="2 3">DSM 27467</strain>
    </source>
</reference>
<dbReference type="KEGG" id="drg:H9K76_16440"/>
<dbReference type="PANTHER" id="PTHR43025:SF3">
    <property type="entry name" value="MONOGALACTOSYLDIACYLGLYCEROL SYNTHASE 1, CHLOROPLASTIC"/>
    <property type="match status" value="1"/>
</dbReference>
<evidence type="ECO:0000313" key="2">
    <source>
        <dbReference type="EMBL" id="QNN56150.1"/>
    </source>
</evidence>
<dbReference type="Gene3D" id="3.40.50.2000">
    <property type="entry name" value="Glycogen Phosphorylase B"/>
    <property type="match status" value="1"/>
</dbReference>
<sequence length="404" mass="44361">MKQAAFQRCETSGAFGNGDAPLVELIYFNAGGGHRASSLALESAIERAGLGWKVRRTHLFDVLDPRARFRQWTGMEPEDVYNKRLARGWTLGLAQELRVLQQMIRWGHRSLVQSLTRYWSHGRLAQPAMVVSLIPNFNRAMADALAVALPGRPFVTVMTDLADCPPRFWAEPRTQQVLVCGSPFAQAQARLAGMAPHRVWGVSGMLLGDAFHQPPIADRCAQQQALGLDPGRPTGLVLFGSEGSRAMLSIARQLSGTQLILACGRNAGLAGELRALPREAPTLVLDYTREMARYMQLADFFIGKPGSGSLSEAVQMGLPPIVVRNAWTMPQERYCTEWVSDNGLGLVLPNYRRLAPAVEQLLQRLDERKAATRRVRSAAAVQVPFVLAQVLEAASRAEGMKKAA</sequence>
<dbReference type="Proteomes" id="UP000515811">
    <property type="component" value="Chromosome"/>
</dbReference>
<keyword evidence="3" id="KW-1185">Reference proteome</keyword>
<feature type="domain" description="Glycosyl transferase family 28 C-terminal" evidence="1">
    <location>
        <begin position="237"/>
        <end position="371"/>
    </location>
</feature>
<protein>
    <submittedName>
        <fullName evidence="2">Galactosyldiacylglycerol synthase</fullName>
    </submittedName>
</protein>
<dbReference type="PANTHER" id="PTHR43025">
    <property type="entry name" value="MONOGALACTOSYLDIACYLGLYCEROL SYNTHASE"/>
    <property type="match status" value="1"/>
</dbReference>
<dbReference type="GO" id="GO:0016758">
    <property type="term" value="F:hexosyltransferase activity"/>
    <property type="evidence" value="ECO:0007669"/>
    <property type="project" value="InterPro"/>
</dbReference>
<dbReference type="SUPFAM" id="SSF53756">
    <property type="entry name" value="UDP-Glycosyltransferase/glycogen phosphorylase"/>
    <property type="match status" value="1"/>
</dbReference>
<evidence type="ECO:0000259" key="1">
    <source>
        <dbReference type="Pfam" id="PF04101"/>
    </source>
</evidence>
<dbReference type="InterPro" id="IPR007235">
    <property type="entry name" value="Glyco_trans_28_C"/>
</dbReference>
<evidence type="ECO:0000313" key="3">
    <source>
        <dbReference type="Proteomes" id="UP000515811"/>
    </source>
</evidence>
<dbReference type="RefSeq" id="WP_187596419.1">
    <property type="nucleotide sequence ID" value="NZ_CP060714.1"/>
</dbReference>
<dbReference type="AlphaFoldDB" id="A0A7G9RKM5"/>
<accession>A0A7G9RKM5</accession>